<proteinExistence type="predicted"/>
<reference evidence="1" key="2">
    <citation type="submission" date="2016-06" db="EMBL/GenBank/DDBJ databases">
        <title>The genome of a short-lived fish provides insights into sex chromosome evolution and the genetic control of aging.</title>
        <authorList>
            <person name="Reichwald K."/>
            <person name="Felder M."/>
            <person name="Petzold A."/>
            <person name="Koch P."/>
            <person name="Groth M."/>
            <person name="Platzer M."/>
        </authorList>
    </citation>
    <scope>NUCLEOTIDE SEQUENCE</scope>
    <source>
        <tissue evidence="1">Brain</tissue>
    </source>
</reference>
<gene>
    <name evidence="1" type="primary">Nfu_g_1_005651</name>
</gene>
<evidence type="ECO:0000313" key="1">
    <source>
        <dbReference type="EMBL" id="SBR94418.1"/>
    </source>
</evidence>
<accession>A0A1A8QM82</accession>
<protein>
    <submittedName>
        <fullName evidence="1">Uncharacterized protein</fullName>
    </submittedName>
</protein>
<sequence length="42" mass="4916">YYQDEASRSLISSLPLLHTAERATTTDHHLMECMRARRGRQI</sequence>
<name>A0A1A8QM82_9TELE</name>
<organism evidence="1">
    <name type="scientific">Nothobranchius rachovii</name>
    <name type="common">bluefin notho</name>
    <dbReference type="NCBI Taxonomy" id="451742"/>
    <lineage>
        <taxon>Eukaryota</taxon>
        <taxon>Metazoa</taxon>
        <taxon>Chordata</taxon>
        <taxon>Craniata</taxon>
        <taxon>Vertebrata</taxon>
        <taxon>Euteleostomi</taxon>
        <taxon>Actinopterygii</taxon>
        <taxon>Neopterygii</taxon>
        <taxon>Teleostei</taxon>
        <taxon>Neoteleostei</taxon>
        <taxon>Acanthomorphata</taxon>
        <taxon>Ovalentaria</taxon>
        <taxon>Atherinomorphae</taxon>
        <taxon>Cyprinodontiformes</taxon>
        <taxon>Nothobranchiidae</taxon>
        <taxon>Nothobranchius</taxon>
    </lineage>
</organism>
<feature type="non-terminal residue" evidence="1">
    <location>
        <position position="42"/>
    </location>
</feature>
<reference evidence="1" key="1">
    <citation type="submission" date="2016-05" db="EMBL/GenBank/DDBJ databases">
        <authorList>
            <person name="Lavstsen T."/>
            <person name="Jespersen J.S."/>
        </authorList>
    </citation>
    <scope>NUCLEOTIDE SEQUENCE</scope>
    <source>
        <tissue evidence="1">Brain</tissue>
    </source>
</reference>
<feature type="non-terminal residue" evidence="1">
    <location>
        <position position="1"/>
    </location>
</feature>
<dbReference type="EMBL" id="HAEH01012286">
    <property type="protein sequence ID" value="SBR94418.1"/>
    <property type="molecule type" value="Transcribed_RNA"/>
</dbReference>
<dbReference type="AlphaFoldDB" id="A0A1A8QM82"/>